<keyword evidence="3" id="KW-1185">Reference proteome</keyword>
<evidence type="ECO:0000313" key="3">
    <source>
        <dbReference type="Proteomes" id="UP000241010"/>
    </source>
</evidence>
<protein>
    <recommendedName>
        <fullName evidence="1">MlaB-like STAS domain-containing protein</fullName>
    </recommendedName>
</protein>
<organism evidence="2 3">
    <name type="scientific">Cereibacter changlensis JA139</name>
    <dbReference type="NCBI Taxonomy" id="1188249"/>
    <lineage>
        <taxon>Bacteria</taxon>
        <taxon>Pseudomonadati</taxon>
        <taxon>Pseudomonadota</taxon>
        <taxon>Alphaproteobacteria</taxon>
        <taxon>Rhodobacterales</taxon>
        <taxon>Paracoccaceae</taxon>
        <taxon>Cereibacter</taxon>
    </lineage>
</organism>
<dbReference type="Gene3D" id="3.30.750.24">
    <property type="entry name" value="STAS domain"/>
    <property type="match status" value="1"/>
</dbReference>
<comment type="caution">
    <text evidence="2">The sequence shown here is derived from an EMBL/GenBank/DDBJ whole genome shotgun (WGS) entry which is preliminary data.</text>
</comment>
<name>A0A2T4JRJ7_9RHOB</name>
<feature type="domain" description="MlaB-like STAS" evidence="1">
    <location>
        <begin position="11"/>
        <end position="89"/>
    </location>
</feature>
<dbReference type="Pfam" id="PF13466">
    <property type="entry name" value="STAS_2"/>
    <property type="match status" value="1"/>
</dbReference>
<dbReference type="Proteomes" id="UP000241010">
    <property type="component" value="Unassembled WGS sequence"/>
</dbReference>
<proteinExistence type="predicted"/>
<reference evidence="2 3" key="1">
    <citation type="submission" date="2018-03" db="EMBL/GenBank/DDBJ databases">
        <title>Cereibacter changlensis.</title>
        <authorList>
            <person name="Meyer T.E."/>
            <person name="Miller S."/>
            <person name="Lodha T."/>
            <person name="Gandham S."/>
            <person name="Chintalapati S."/>
            <person name="Chintalapati V.R."/>
        </authorList>
    </citation>
    <scope>NUCLEOTIDE SEQUENCE [LARGE SCALE GENOMIC DNA]</scope>
    <source>
        <strain evidence="2 3">JA139</strain>
    </source>
</reference>
<dbReference type="AlphaFoldDB" id="A0A2T4JRJ7"/>
<dbReference type="EMBL" id="PZKG01000100">
    <property type="protein sequence ID" value="PTE20519.1"/>
    <property type="molecule type" value="Genomic_DNA"/>
</dbReference>
<dbReference type="InterPro" id="IPR058548">
    <property type="entry name" value="MlaB-like_STAS"/>
</dbReference>
<dbReference type="InterPro" id="IPR036513">
    <property type="entry name" value="STAS_dom_sf"/>
</dbReference>
<evidence type="ECO:0000313" key="2">
    <source>
        <dbReference type="EMBL" id="PTE20519.1"/>
    </source>
</evidence>
<dbReference type="RefSeq" id="WP_107665070.1">
    <property type="nucleotide sequence ID" value="NZ_PZKG01000100.1"/>
</dbReference>
<evidence type="ECO:0000259" key="1">
    <source>
        <dbReference type="Pfam" id="PF13466"/>
    </source>
</evidence>
<gene>
    <name evidence="2" type="ORF">C5F48_17055</name>
</gene>
<dbReference type="OrthoDB" id="7576888at2"/>
<sequence length="116" mass="12038">MHAVPEDPLVLALPEQAGLHHAADLVAALSEALARNGPLRIDSGAVRQVDLATLQILVAAHRQAARDGIPLEVTVPTGGALATALADYGFLAAADARLAITDETWTAVQTETEQAE</sequence>
<dbReference type="SUPFAM" id="SSF52091">
    <property type="entry name" value="SpoIIaa-like"/>
    <property type="match status" value="1"/>
</dbReference>
<accession>A0A2T4JRJ7</accession>